<reference evidence="1 2" key="1">
    <citation type="submission" date="2015-01" db="EMBL/GenBank/DDBJ databases">
        <title>Sequencing and annotation of Micromonospora carbonacea strain JXNU-1 genome.</title>
        <authorList>
            <person name="Long Z."/>
            <person name="Huang Y."/>
            <person name="Jiang Y."/>
        </authorList>
    </citation>
    <scope>NUCLEOTIDE SEQUENCE [LARGE SCALE GENOMIC DNA]</scope>
    <source>
        <strain evidence="1 2">JXNU-1</strain>
    </source>
</reference>
<dbReference type="AlphaFoldDB" id="A0A0D0UZJ0"/>
<dbReference type="EMBL" id="JXSX01000001">
    <property type="protein sequence ID" value="KIR64227.1"/>
    <property type="molecule type" value="Genomic_DNA"/>
</dbReference>
<protein>
    <submittedName>
        <fullName evidence="1">Uncharacterized protein</fullName>
    </submittedName>
</protein>
<evidence type="ECO:0000313" key="1">
    <source>
        <dbReference type="EMBL" id="KIR64227.1"/>
    </source>
</evidence>
<dbReference type="Proteomes" id="UP000032254">
    <property type="component" value="Unassembled WGS sequence"/>
</dbReference>
<proteinExistence type="predicted"/>
<evidence type="ECO:0000313" key="2">
    <source>
        <dbReference type="Proteomes" id="UP000032254"/>
    </source>
</evidence>
<gene>
    <name evidence="1" type="ORF">TK50_00385</name>
</gene>
<dbReference type="PATRIC" id="fig|47853.6.peg.83"/>
<accession>A0A0D0UZJ0</accession>
<organism evidence="1 2">
    <name type="scientific">Micromonospora haikouensis</name>
    <dbReference type="NCBI Taxonomy" id="686309"/>
    <lineage>
        <taxon>Bacteria</taxon>
        <taxon>Bacillati</taxon>
        <taxon>Actinomycetota</taxon>
        <taxon>Actinomycetes</taxon>
        <taxon>Micromonosporales</taxon>
        <taxon>Micromonosporaceae</taxon>
        <taxon>Micromonospora</taxon>
    </lineage>
</organism>
<name>A0A0D0UZJ0_9ACTN</name>
<sequence length="247" mass="26667">MRGVDLTHAFAALLGRSDLPAGSYDAYYGGDTLDEFLFPAPWLTPAALASSAPVALPDVACYLDDDHAALAWEFDLANSLFAVEWADDVLPAAFLADVRAADPDMLVRGADLGVLLARHGIELAAKSARRLRYRITALLRLATDGTLHDAMRMATFTHRLPALAVLGSNSQRRVEQRWAEALAGVEPPELRDHLRLHCLEPFWSRAAGACYLGASEWPTGTSALDGRRKLVAGWEFGESQSGVAVVG</sequence>
<comment type="caution">
    <text evidence="1">The sequence shown here is derived from an EMBL/GenBank/DDBJ whole genome shotgun (WGS) entry which is preliminary data.</text>
</comment>
<keyword evidence="2" id="KW-1185">Reference proteome</keyword>